<evidence type="ECO:0000313" key="10">
    <source>
        <dbReference type="EMBL" id="QIA65315.1"/>
    </source>
</evidence>
<reference evidence="10 11" key="1">
    <citation type="submission" date="2020-01" db="EMBL/GenBank/DDBJ databases">
        <title>Whole genome and functional gene identification of agarase of Vibrio HN897.</title>
        <authorList>
            <person name="Liu Y."/>
            <person name="Zhao Z."/>
        </authorList>
    </citation>
    <scope>NUCLEOTIDE SEQUENCE [LARGE SCALE GENOMIC DNA]</scope>
    <source>
        <strain evidence="10 11">HN897</strain>
    </source>
</reference>
<keyword evidence="11" id="KW-1185">Reference proteome</keyword>
<dbReference type="InterPro" id="IPR043129">
    <property type="entry name" value="ATPase_NBD"/>
</dbReference>
<dbReference type="NCBIfam" id="NF000756">
    <property type="entry name" value="PRK00047.1"/>
    <property type="match status" value="1"/>
</dbReference>
<dbReference type="CDD" id="cd07769">
    <property type="entry name" value="ASKHA_NBD_FGGY_GK"/>
    <property type="match status" value="1"/>
</dbReference>
<evidence type="ECO:0000256" key="2">
    <source>
        <dbReference type="ARBA" id="ARBA00022679"/>
    </source>
</evidence>
<keyword evidence="4 7" id="KW-0418">Kinase</keyword>
<evidence type="ECO:0000313" key="11">
    <source>
        <dbReference type="Proteomes" id="UP000464262"/>
    </source>
</evidence>
<sequence length="497" mass="54613">MEKKILVIDAGTTGIRAIIYNHRCHILSQAYTEFPNYTPSPDRVEQDPNEIWDATKKMVNQALKALELRLNDISCIGITNQRATTVLWDKETGEAAPRAIVWQDTRTAKRAEELSSVWGDEVYSRTGWPIAPVYSSLSLEWMLNDSAALRKKADEGKLAFGTVDSWIIYRLTGGASHVISASNASVTGSYDLINNQWYEEWLSALNLPLSLFPEVCDDSGVIAFTDENVIGGSIPICGVIADQHAALFAQGCTEPGMIKCTHGTGTFLDMLIGDQPIIEPSSGVCCQIAWRKDGVTHYALEGYAGCTGSAVQWLRDGLKIIDSSKESESVAQKVPDNGDVYFVPALTGLSAPYWDSFARGALLGITPGTKRSHVVRATLEGIVYSVRDFIEEMENISGYDVKSISVDGGASQNDLLVQFQADQLGVEVVRPRNVEATSLGAALMAGLGSTMWKNEHEAFAVHRNKTTFSPQMSEEERTELYRKWKVAVERARGWSKV</sequence>
<dbReference type="PANTHER" id="PTHR10196:SF69">
    <property type="entry name" value="GLYCEROL KINASE"/>
    <property type="match status" value="1"/>
</dbReference>
<dbReference type="Pfam" id="PF00370">
    <property type="entry name" value="FGGY_N"/>
    <property type="match status" value="1"/>
</dbReference>
<dbReference type="InterPro" id="IPR018484">
    <property type="entry name" value="FGGY_N"/>
</dbReference>
<dbReference type="Pfam" id="PF02782">
    <property type="entry name" value="FGGY_C"/>
    <property type="match status" value="1"/>
</dbReference>
<dbReference type="SUPFAM" id="SSF53067">
    <property type="entry name" value="Actin-like ATPase domain"/>
    <property type="match status" value="2"/>
</dbReference>
<keyword evidence="5" id="KW-0067">ATP-binding</keyword>
<gene>
    <name evidence="10" type="primary">glpK</name>
    <name evidence="10" type="ORF">GT360_17370</name>
</gene>
<dbReference type="InterPro" id="IPR018483">
    <property type="entry name" value="Carb_kinase_FGGY_CS"/>
</dbReference>
<name>A0A7Z2YFN6_9VIBR</name>
<evidence type="ECO:0000259" key="8">
    <source>
        <dbReference type="Pfam" id="PF00370"/>
    </source>
</evidence>
<evidence type="ECO:0000256" key="7">
    <source>
        <dbReference type="RuleBase" id="RU003733"/>
    </source>
</evidence>
<protein>
    <recommendedName>
        <fullName evidence="6">ATP:glycerol 3-phosphotransferase</fullName>
    </recommendedName>
</protein>
<evidence type="ECO:0000256" key="6">
    <source>
        <dbReference type="ARBA" id="ARBA00043149"/>
    </source>
</evidence>
<keyword evidence="2 7" id="KW-0808">Transferase</keyword>
<organism evidence="10 11">
    <name type="scientific">Vibrio astriarenae</name>
    <dbReference type="NCBI Taxonomy" id="1481923"/>
    <lineage>
        <taxon>Bacteria</taxon>
        <taxon>Pseudomonadati</taxon>
        <taxon>Pseudomonadota</taxon>
        <taxon>Gammaproteobacteria</taxon>
        <taxon>Vibrionales</taxon>
        <taxon>Vibrionaceae</taxon>
        <taxon>Vibrio</taxon>
    </lineage>
</organism>
<evidence type="ECO:0000259" key="9">
    <source>
        <dbReference type="Pfam" id="PF02782"/>
    </source>
</evidence>
<proteinExistence type="inferred from homology"/>
<dbReference type="RefSeq" id="WP_164650215.1">
    <property type="nucleotide sequence ID" value="NZ_CP047476.1"/>
</dbReference>
<dbReference type="PROSITE" id="PS00445">
    <property type="entry name" value="FGGY_KINASES_2"/>
    <property type="match status" value="1"/>
</dbReference>
<dbReference type="GO" id="GO:0004370">
    <property type="term" value="F:glycerol kinase activity"/>
    <property type="evidence" value="ECO:0007669"/>
    <property type="project" value="TreeGrafter"/>
</dbReference>
<dbReference type="GO" id="GO:0005829">
    <property type="term" value="C:cytosol"/>
    <property type="evidence" value="ECO:0007669"/>
    <property type="project" value="TreeGrafter"/>
</dbReference>
<evidence type="ECO:0000256" key="4">
    <source>
        <dbReference type="ARBA" id="ARBA00022777"/>
    </source>
</evidence>
<dbReference type="Proteomes" id="UP000464262">
    <property type="component" value="Chromosome 2"/>
</dbReference>
<dbReference type="GO" id="GO:0005524">
    <property type="term" value="F:ATP binding"/>
    <property type="evidence" value="ECO:0007669"/>
    <property type="project" value="UniProtKB-KW"/>
</dbReference>
<feature type="domain" description="Carbohydrate kinase FGGY C-terminal" evidence="9">
    <location>
        <begin position="259"/>
        <end position="446"/>
    </location>
</feature>
<dbReference type="Gene3D" id="3.30.420.40">
    <property type="match status" value="2"/>
</dbReference>
<keyword evidence="3" id="KW-0547">Nucleotide-binding</keyword>
<dbReference type="KEGG" id="vas:GT360_17370"/>
<dbReference type="AlphaFoldDB" id="A0A7Z2YFN6"/>
<evidence type="ECO:0000256" key="5">
    <source>
        <dbReference type="ARBA" id="ARBA00022840"/>
    </source>
</evidence>
<dbReference type="PIRSF" id="PIRSF000538">
    <property type="entry name" value="GlpK"/>
    <property type="match status" value="1"/>
</dbReference>
<evidence type="ECO:0000256" key="3">
    <source>
        <dbReference type="ARBA" id="ARBA00022741"/>
    </source>
</evidence>
<dbReference type="EMBL" id="CP047476">
    <property type="protein sequence ID" value="QIA65315.1"/>
    <property type="molecule type" value="Genomic_DNA"/>
</dbReference>
<dbReference type="InterPro" id="IPR018485">
    <property type="entry name" value="FGGY_C"/>
</dbReference>
<dbReference type="PANTHER" id="PTHR10196">
    <property type="entry name" value="SUGAR KINASE"/>
    <property type="match status" value="1"/>
</dbReference>
<dbReference type="InterPro" id="IPR000577">
    <property type="entry name" value="Carb_kinase_FGGY"/>
</dbReference>
<dbReference type="GO" id="GO:0019563">
    <property type="term" value="P:glycerol catabolic process"/>
    <property type="evidence" value="ECO:0007669"/>
    <property type="project" value="TreeGrafter"/>
</dbReference>
<feature type="domain" description="Carbohydrate kinase FGGY N-terminal" evidence="8">
    <location>
        <begin position="5"/>
        <end position="248"/>
    </location>
</feature>
<accession>A0A7Z2YFN6</accession>
<comment type="similarity">
    <text evidence="1 7">Belongs to the FGGY kinase family.</text>
</comment>
<evidence type="ECO:0000256" key="1">
    <source>
        <dbReference type="ARBA" id="ARBA00009156"/>
    </source>
</evidence>